<keyword evidence="2" id="KW-1185">Reference proteome</keyword>
<reference evidence="1" key="1">
    <citation type="submission" date="2023-04" db="EMBL/GenBank/DDBJ databases">
        <title>A chromosome-level genome assembly of the parasitoid wasp Eretmocerus hayati.</title>
        <authorList>
            <person name="Zhong Y."/>
            <person name="Liu S."/>
            <person name="Liu Y."/>
        </authorList>
    </citation>
    <scope>NUCLEOTIDE SEQUENCE</scope>
    <source>
        <strain evidence="1">ZJU_SS_LIU_2023</strain>
    </source>
</reference>
<dbReference type="EMBL" id="CM056741">
    <property type="protein sequence ID" value="KAJ8685550.1"/>
    <property type="molecule type" value="Genomic_DNA"/>
</dbReference>
<name>A0ACC2PQ72_9HYME</name>
<dbReference type="Proteomes" id="UP001239111">
    <property type="component" value="Chromosome 1"/>
</dbReference>
<gene>
    <name evidence="1" type="ORF">QAD02_021343</name>
</gene>
<evidence type="ECO:0000313" key="2">
    <source>
        <dbReference type="Proteomes" id="UP001239111"/>
    </source>
</evidence>
<proteinExistence type="predicted"/>
<accession>A0ACC2PQ72</accession>
<comment type="caution">
    <text evidence="1">The sequence shown here is derived from an EMBL/GenBank/DDBJ whole genome shotgun (WGS) entry which is preliminary data.</text>
</comment>
<protein>
    <submittedName>
        <fullName evidence="1">Uncharacterized protein</fullName>
    </submittedName>
</protein>
<organism evidence="1 2">
    <name type="scientific">Eretmocerus hayati</name>
    <dbReference type="NCBI Taxonomy" id="131215"/>
    <lineage>
        <taxon>Eukaryota</taxon>
        <taxon>Metazoa</taxon>
        <taxon>Ecdysozoa</taxon>
        <taxon>Arthropoda</taxon>
        <taxon>Hexapoda</taxon>
        <taxon>Insecta</taxon>
        <taxon>Pterygota</taxon>
        <taxon>Neoptera</taxon>
        <taxon>Endopterygota</taxon>
        <taxon>Hymenoptera</taxon>
        <taxon>Apocrita</taxon>
        <taxon>Proctotrupomorpha</taxon>
        <taxon>Chalcidoidea</taxon>
        <taxon>Aphelinidae</taxon>
        <taxon>Aphelininae</taxon>
        <taxon>Eretmocerus</taxon>
    </lineage>
</organism>
<evidence type="ECO:0000313" key="1">
    <source>
        <dbReference type="EMBL" id="KAJ8685550.1"/>
    </source>
</evidence>
<sequence length="671" mass="77295">MAFRNLLTCFICEGRFPPQNMSRIDGDQNAHECEIAINWREGFDRPALKITPLTRICFVCNRSILQEIRTVQENPMCVRLNVLARTRTSSCFICNAQDNIHRLFVECKANVFSQRDIFIPHNVRSCRAHLDQDGFILRPLLDGIRSINQPCIILGPYLAPFLESMRTVSRKRGRFHDPLSFDDNDFVCLTLLRKDQFEDLFTFCDAVPCQGGYRYVKRLDLIAFLAKLHQVLSDEFLEVLFEYSTRQATSLAMATARQSLMQRFVPTNIGFGSITREEFIQRHVTEFANVLYNPHPEEPQAILIIDGTYSYIFKSMNFRVLRQTYSHHKGRHLAKPALIVGPDGHIVGVQDPHFADARNNDAAMLREDLGNEDGPMRHWNRAGDIILVDRAYRGIEDLFEELGLRYHRPAFLEAGERQLSTQDANQSRIVTKMRWIVEARDGHIKSTCKFLNQMMQIQHIPHLGDFHRIAGAMINLPGGCWIERGNQMPCKQGEQNENLAARNAQRWVRLDDGQLNDFPILTKDYLKDLTFGVYQVGLAPSYVQDKLQRDEGDEMQIEMLRDHDRLPEPGLLRVRLYSLFQNASKYQLRITYTPAANDDAEHQMEVDAPPIEDYYCTCMSGARTLGTCARVVCVMWYLGFARHDPNVHYLSQILLDTIADAAHRPRQINPD</sequence>